<dbReference type="PANTHER" id="PTHR10272:SF0">
    <property type="entry name" value="PLATELET-ACTIVATING FACTOR ACETYLHYDROLASE"/>
    <property type="match status" value="1"/>
</dbReference>
<keyword evidence="3" id="KW-0443">Lipid metabolism</keyword>
<sequence>MAIVAALVTMGGEARPLATRITTMAASLVSQLRRAMTAPETGTVHRTQVLLGAAQGRGAEPITVDIWHLAIDAHAPDGASRTPALLLYTPGSGKARTDNAATAAALARLGYVVIALDDIERMPGSAAAGVTPLLFDFTSEAAYHTTLVHADEKVHRQALRLVEVLDRLMALQRTPDRPAWLDDLPLDRVGAFGWSLGGSTSAEASVLDPRIAAVANLDGWLFGQAAIGAVRAPYLLLLSDFPFPSDADLDDPVAARRYEARLTRRDLTEEQRLVQRPGSLGMRLAGAVHENLSDLALGIGFWRSWTRVDPVRTKALIDACLAAFFDHHLRGTPPAGCLLRDYRAGGDQRFNTIAWPDPGAARAPM</sequence>
<keyword evidence="1" id="KW-0378">Hydrolase</keyword>
<evidence type="ECO:0008006" key="6">
    <source>
        <dbReference type="Google" id="ProtNLM"/>
    </source>
</evidence>
<protein>
    <recommendedName>
        <fullName evidence="6">Dienelactone hydrolase</fullName>
    </recommendedName>
</protein>
<comment type="caution">
    <text evidence="4">The sequence shown here is derived from an EMBL/GenBank/DDBJ whole genome shotgun (WGS) entry which is preliminary data.</text>
</comment>
<keyword evidence="2" id="KW-0442">Lipid degradation</keyword>
<dbReference type="Proteomes" id="UP001597299">
    <property type="component" value="Unassembled WGS sequence"/>
</dbReference>
<dbReference type="EMBL" id="JBHUHD010000001">
    <property type="protein sequence ID" value="MFD2141900.1"/>
    <property type="molecule type" value="Genomic_DNA"/>
</dbReference>
<accession>A0ABW4Z005</accession>
<dbReference type="RefSeq" id="WP_213351680.1">
    <property type="nucleotide sequence ID" value="NZ_JAHBGB010000006.1"/>
</dbReference>
<gene>
    <name evidence="4" type="ORF">ACFSNC_15935</name>
</gene>
<dbReference type="InterPro" id="IPR029058">
    <property type="entry name" value="AB_hydrolase_fold"/>
</dbReference>
<evidence type="ECO:0000256" key="3">
    <source>
        <dbReference type="ARBA" id="ARBA00023098"/>
    </source>
</evidence>
<organism evidence="4 5">
    <name type="scientific">Ancylobacter oerskovii</name>
    <dbReference type="NCBI Taxonomy" id="459519"/>
    <lineage>
        <taxon>Bacteria</taxon>
        <taxon>Pseudomonadati</taxon>
        <taxon>Pseudomonadota</taxon>
        <taxon>Alphaproteobacteria</taxon>
        <taxon>Hyphomicrobiales</taxon>
        <taxon>Xanthobacteraceae</taxon>
        <taxon>Ancylobacter</taxon>
    </lineage>
</organism>
<evidence type="ECO:0000313" key="5">
    <source>
        <dbReference type="Proteomes" id="UP001597299"/>
    </source>
</evidence>
<evidence type="ECO:0000256" key="1">
    <source>
        <dbReference type="ARBA" id="ARBA00022801"/>
    </source>
</evidence>
<evidence type="ECO:0000313" key="4">
    <source>
        <dbReference type="EMBL" id="MFD2141900.1"/>
    </source>
</evidence>
<name>A0ABW4Z005_9HYPH</name>
<dbReference type="Gene3D" id="3.40.50.1820">
    <property type="entry name" value="alpha/beta hydrolase"/>
    <property type="match status" value="1"/>
</dbReference>
<reference evidence="5" key="1">
    <citation type="journal article" date="2019" name="Int. J. Syst. Evol. Microbiol.">
        <title>The Global Catalogue of Microorganisms (GCM) 10K type strain sequencing project: providing services to taxonomists for standard genome sequencing and annotation.</title>
        <authorList>
            <consortium name="The Broad Institute Genomics Platform"/>
            <consortium name="The Broad Institute Genome Sequencing Center for Infectious Disease"/>
            <person name="Wu L."/>
            <person name="Ma J."/>
        </authorList>
    </citation>
    <scope>NUCLEOTIDE SEQUENCE [LARGE SCALE GENOMIC DNA]</scope>
    <source>
        <strain evidence="5">CCM 7435</strain>
    </source>
</reference>
<dbReference type="SUPFAM" id="SSF53474">
    <property type="entry name" value="alpha/beta-Hydrolases"/>
    <property type="match status" value="1"/>
</dbReference>
<evidence type="ECO:0000256" key="2">
    <source>
        <dbReference type="ARBA" id="ARBA00022963"/>
    </source>
</evidence>
<proteinExistence type="predicted"/>
<keyword evidence="5" id="KW-1185">Reference proteome</keyword>
<dbReference type="PANTHER" id="PTHR10272">
    <property type="entry name" value="PLATELET-ACTIVATING FACTOR ACETYLHYDROLASE"/>
    <property type="match status" value="1"/>
</dbReference>